<evidence type="ECO:0000313" key="3">
    <source>
        <dbReference type="WBParaSite" id="maker-uti_cns_0047282-snap-gene-0.11-mRNA-1"/>
    </source>
</evidence>
<name>A0A1I8JFQ9_9PLAT</name>
<sequence>MPTLTKLWWTFLCTGGLVAVYRLLVTNDWSYVAIVIEAEDGAVRLSQALQSMSKADQRVCFPIVIQLTSSTCDGSCKSSQEL</sequence>
<proteinExistence type="predicted"/>
<organism evidence="2 3">
    <name type="scientific">Macrostomum lignano</name>
    <dbReference type="NCBI Taxonomy" id="282301"/>
    <lineage>
        <taxon>Eukaryota</taxon>
        <taxon>Metazoa</taxon>
        <taxon>Spiralia</taxon>
        <taxon>Lophotrochozoa</taxon>
        <taxon>Platyhelminthes</taxon>
        <taxon>Rhabditophora</taxon>
        <taxon>Macrostomorpha</taxon>
        <taxon>Macrostomida</taxon>
        <taxon>Macrostomidae</taxon>
        <taxon>Macrostomum</taxon>
    </lineage>
</organism>
<dbReference type="WBParaSite" id="maker-uti_cns_0047282-snap-gene-0.11-mRNA-1">
    <property type="protein sequence ID" value="maker-uti_cns_0047282-snap-gene-0.11-mRNA-1"/>
    <property type="gene ID" value="maker-uti_cns_0047282-snap-gene-0.11"/>
</dbReference>
<keyword evidence="1" id="KW-1133">Transmembrane helix</keyword>
<reference evidence="3" key="1">
    <citation type="submission" date="2016-11" db="UniProtKB">
        <authorList>
            <consortium name="WormBaseParasite"/>
        </authorList>
    </citation>
    <scope>IDENTIFICATION</scope>
</reference>
<keyword evidence="1" id="KW-0472">Membrane</keyword>
<feature type="transmembrane region" description="Helical" evidence="1">
    <location>
        <begin position="6"/>
        <end position="24"/>
    </location>
</feature>
<keyword evidence="2" id="KW-1185">Reference proteome</keyword>
<dbReference type="AlphaFoldDB" id="A0A1I8JFQ9"/>
<protein>
    <submittedName>
        <fullName evidence="3">ANF_receptor domain-containing protein</fullName>
    </submittedName>
</protein>
<keyword evidence="1" id="KW-0812">Transmembrane</keyword>
<evidence type="ECO:0000313" key="2">
    <source>
        <dbReference type="Proteomes" id="UP000095280"/>
    </source>
</evidence>
<dbReference type="Proteomes" id="UP000095280">
    <property type="component" value="Unplaced"/>
</dbReference>
<accession>A0A1I8JFQ9</accession>
<evidence type="ECO:0000256" key="1">
    <source>
        <dbReference type="SAM" id="Phobius"/>
    </source>
</evidence>